<dbReference type="AlphaFoldDB" id="U1ND64"/>
<reference evidence="3 4" key="1">
    <citation type="journal article" date="2013" name="PLoS ONE">
        <title>Assembly-driven community genomics of a hypersaline microbial ecosystem.</title>
        <authorList>
            <person name="Podell S."/>
            <person name="Ugalde J.A."/>
            <person name="Narasingarao P."/>
            <person name="Banfield J.F."/>
            <person name="Heidelberg K.B."/>
            <person name="Allen E.E."/>
        </authorList>
    </citation>
    <scope>NUCLEOTIDE SEQUENCE [LARGE SCALE GENOMIC DNA]</scope>
    <source>
        <strain evidence="4">J07HQW2</strain>
    </source>
</reference>
<dbReference type="EMBL" id="KE356561">
    <property type="protein sequence ID" value="ERG94870.1"/>
    <property type="molecule type" value="Genomic_DNA"/>
</dbReference>
<dbReference type="eggNOG" id="arCOG08943">
    <property type="taxonomic scope" value="Archaea"/>
</dbReference>
<evidence type="ECO:0000259" key="2">
    <source>
        <dbReference type="PROSITE" id="PS51096"/>
    </source>
</evidence>
<dbReference type="GO" id="GO:0016020">
    <property type="term" value="C:membrane"/>
    <property type="evidence" value="ECO:0007669"/>
    <property type="project" value="InterPro"/>
</dbReference>
<dbReference type="Proteomes" id="UP000030710">
    <property type="component" value="Unassembled WGS sequence"/>
</dbReference>
<keyword evidence="1" id="KW-0808">Transferase</keyword>
<evidence type="ECO:0000313" key="4">
    <source>
        <dbReference type="Proteomes" id="UP000030710"/>
    </source>
</evidence>
<dbReference type="Gene3D" id="3.40.50.510">
    <property type="entry name" value="Phosphotransferase system, mannose-type IIA component"/>
    <property type="match status" value="1"/>
</dbReference>
<proteinExistence type="predicted"/>
<sequence>MVGIIVVSHSARAAEGIREIAVEMGSSDTRIVVAGGDIDGGIGTDPNAIAKAITKAADANDDLTQRRY</sequence>
<dbReference type="GO" id="GO:0047324">
    <property type="term" value="F:phosphoenolpyruvate-glycerone phosphotransferase activity"/>
    <property type="evidence" value="ECO:0007669"/>
    <property type="project" value="InterPro"/>
</dbReference>
<feature type="domain" description="PTS EIIA type-4" evidence="2">
    <location>
        <begin position="1"/>
        <end position="68"/>
    </location>
</feature>
<dbReference type="InterPro" id="IPR004701">
    <property type="entry name" value="PTS_EIIA_man-typ"/>
</dbReference>
<dbReference type="GO" id="GO:0009401">
    <property type="term" value="P:phosphoenolpyruvate-dependent sugar phosphotransferase system"/>
    <property type="evidence" value="ECO:0007669"/>
    <property type="project" value="InterPro"/>
</dbReference>
<evidence type="ECO:0000313" key="3">
    <source>
        <dbReference type="EMBL" id="ERG94870.1"/>
    </source>
</evidence>
<dbReference type="GO" id="GO:0019563">
    <property type="term" value="P:glycerol catabolic process"/>
    <property type="evidence" value="ECO:0007669"/>
    <property type="project" value="InterPro"/>
</dbReference>
<dbReference type="STRING" id="1238425.J07HQW2_01312"/>
<organism evidence="3 4">
    <name type="scientific">Haloquadratum walsbyi J07HQW2</name>
    <dbReference type="NCBI Taxonomy" id="1238425"/>
    <lineage>
        <taxon>Archaea</taxon>
        <taxon>Methanobacteriati</taxon>
        <taxon>Methanobacteriota</taxon>
        <taxon>Stenosarchaea group</taxon>
        <taxon>Halobacteria</taxon>
        <taxon>Halobacteriales</taxon>
        <taxon>Haloferacaceae</taxon>
        <taxon>Haloquadratum</taxon>
    </lineage>
</organism>
<dbReference type="InterPro" id="IPR039643">
    <property type="entry name" value="DhaM"/>
</dbReference>
<dbReference type="InterPro" id="IPR036662">
    <property type="entry name" value="PTS_EIIA_man-typ_sf"/>
</dbReference>
<name>U1ND64_9EURY</name>
<accession>U1ND64</accession>
<protein>
    <recommendedName>
        <fullName evidence="2">PTS EIIA type-4 domain-containing protein</fullName>
    </recommendedName>
</protein>
<dbReference type="PANTHER" id="PTHR38594">
    <property type="entry name" value="PEP-DEPENDENT DIHYDROXYACETONE KINASE, PHOSPHORYL DONOR SUBUNIT DHAM"/>
    <property type="match status" value="1"/>
</dbReference>
<evidence type="ECO:0000256" key="1">
    <source>
        <dbReference type="ARBA" id="ARBA00022679"/>
    </source>
</evidence>
<dbReference type="SUPFAM" id="SSF53062">
    <property type="entry name" value="PTS system fructose IIA component-like"/>
    <property type="match status" value="1"/>
</dbReference>
<dbReference type="Pfam" id="PF03610">
    <property type="entry name" value="EIIA-man"/>
    <property type="match status" value="1"/>
</dbReference>
<gene>
    <name evidence="3" type="ORF">J07HQW2_01312</name>
</gene>
<dbReference type="PANTHER" id="PTHR38594:SF1">
    <property type="entry name" value="PEP-DEPENDENT DIHYDROXYACETONE KINASE, PHOSPHORYL DONOR SUBUNIT DHAM"/>
    <property type="match status" value="1"/>
</dbReference>
<dbReference type="PROSITE" id="PS51096">
    <property type="entry name" value="PTS_EIIA_TYPE_4"/>
    <property type="match status" value="1"/>
</dbReference>
<dbReference type="HOGENOM" id="CLU_2784002_0_0_2"/>